<dbReference type="Gene3D" id="3.10.450.50">
    <property type="match status" value="1"/>
</dbReference>
<gene>
    <name evidence="3" type="ORF">HGH92_28200</name>
</gene>
<accession>A0A847S923</accession>
<dbReference type="PANTHER" id="PTHR41252">
    <property type="entry name" value="BLR2505 PROTEIN"/>
    <property type="match status" value="1"/>
</dbReference>
<feature type="signal peptide" evidence="1">
    <location>
        <begin position="1"/>
        <end position="19"/>
    </location>
</feature>
<organism evidence="3 4">
    <name type="scientific">Chitinophaga varians</name>
    <dbReference type="NCBI Taxonomy" id="2202339"/>
    <lineage>
        <taxon>Bacteria</taxon>
        <taxon>Pseudomonadati</taxon>
        <taxon>Bacteroidota</taxon>
        <taxon>Chitinophagia</taxon>
        <taxon>Chitinophagales</taxon>
        <taxon>Chitinophagaceae</taxon>
        <taxon>Chitinophaga</taxon>
    </lineage>
</organism>
<evidence type="ECO:0000259" key="2">
    <source>
        <dbReference type="Pfam" id="PF12680"/>
    </source>
</evidence>
<feature type="domain" description="SnoaL-like" evidence="2">
    <location>
        <begin position="33"/>
        <end position="135"/>
    </location>
</feature>
<feature type="chain" id="PRO_5032572698" evidence="1">
    <location>
        <begin position="20"/>
        <end position="147"/>
    </location>
</feature>
<dbReference type="SUPFAM" id="SSF54427">
    <property type="entry name" value="NTF2-like"/>
    <property type="match status" value="1"/>
</dbReference>
<dbReference type="RefSeq" id="WP_168874148.1">
    <property type="nucleotide sequence ID" value="NZ_JABAIA010000003.1"/>
</dbReference>
<protein>
    <submittedName>
        <fullName evidence="3">Nuclear transport factor 2 family protein</fullName>
    </submittedName>
</protein>
<reference evidence="3 4" key="1">
    <citation type="submission" date="2020-04" db="EMBL/GenBank/DDBJ databases">
        <authorList>
            <person name="Yin C."/>
        </authorList>
    </citation>
    <scope>NUCLEOTIDE SEQUENCE [LARGE SCALE GENOMIC DNA]</scope>
    <source>
        <strain evidence="3 4">Ae27</strain>
    </source>
</reference>
<keyword evidence="4" id="KW-1185">Reference proteome</keyword>
<dbReference type="EMBL" id="JABAIA010000003">
    <property type="protein sequence ID" value="NLR68221.1"/>
    <property type="molecule type" value="Genomic_DNA"/>
</dbReference>
<dbReference type="CDD" id="cd00531">
    <property type="entry name" value="NTF2_like"/>
    <property type="match status" value="1"/>
</dbReference>
<dbReference type="PANTHER" id="PTHR41252:SF1">
    <property type="entry name" value="BLR2505 PROTEIN"/>
    <property type="match status" value="1"/>
</dbReference>
<dbReference type="InterPro" id="IPR032710">
    <property type="entry name" value="NTF2-like_dom_sf"/>
</dbReference>
<dbReference type="Proteomes" id="UP000570474">
    <property type="component" value="Unassembled WGS sequence"/>
</dbReference>
<comment type="caution">
    <text evidence="3">The sequence shown here is derived from an EMBL/GenBank/DDBJ whole genome shotgun (WGS) entry which is preliminary data.</text>
</comment>
<dbReference type="AlphaFoldDB" id="A0A847S923"/>
<dbReference type="InterPro" id="IPR037401">
    <property type="entry name" value="SnoaL-like"/>
</dbReference>
<proteinExistence type="predicted"/>
<keyword evidence="1" id="KW-0732">Signal</keyword>
<sequence>MKMYCTFLSLFLLASCVQPGGKISLSNPHVQVVKEMFAAFNEHDWHKMAACYADSARFLDPESGPEMVTLTRSQLTKKYQGLHQLFPDVHDEVKEIYGDKNHIIVEFVSSATGRDGKKWQLPICVVFTVEDGKIIQDRTYYDNQPSN</sequence>
<evidence type="ECO:0000313" key="3">
    <source>
        <dbReference type="EMBL" id="NLR68221.1"/>
    </source>
</evidence>
<dbReference type="PROSITE" id="PS51257">
    <property type="entry name" value="PROKAR_LIPOPROTEIN"/>
    <property type="match status" value="1"/>
</dbReference>
<evidence type="ECO:0000256" key="1">
    <source>
        <dbReference type="SAM" id="SignalP"/>
    </source>
</evidence>
<name>A0A847S923_9BACT</name>
<evidence type="ECO:0000313" key="4">
    <source>
        <dbReference type="Proteomes" id="UP000570474"/>
    </source>
</evidence>
<dbReference type="Pfam" id="PF12680">
    <property type="entry name" value="SnoaL_2"/>
    <property type="match status" value="1"/>
</dbReference>